<dbReference type="Gene3D" id="1.20.1050.80">
    <property type="entry name" value="VPS9 domain"/>
    <property type="match status" value="1"/>
</dbReference>
<dbReference type="GO" id="GO:0030139">
    <property type="term" value="C:endocytic vesicle"/>
    <property type="evidence" value="ECO:0007669"/>
    <property type="project" value="TreeGrafter"/>
</dbReference>
<dbReference type="PROSITE" id="PS51205">
    <property type="entry name" value="VPS9"/>
    <property type="match status" value="1"/>
</dbReference>
<dbReference type="GO" id="GO:0005829">
    <property type="term" value="C:cytosol"/>
    <property type="evidence" value="ECO:0007669"/>
    <property type="project" value="TreeGrafter"/>
</dbReference>
<feature type="region of interest" description="Disordered" evidence="1">
    <location>
        <begin position="103"/>
        <end position="149"/>
    </location>
</feature>
<dbReference type="PANTHER" id="PTHR23101:SF25">
    <property type="entry name" value="GTPASE-ACTIVATING PROTEIN AND VPS9 DOMAIN-CONTAINING PROTEIN 1"/>
    <property type="match status" value="1"/>
</dbReference>
<dbReference type="Pfam" id="PF18151">
    <property type="entry name" value="DUF5601"/>
    <property type="match status" value="1"/>
</dbReference>
<dbReference type="SMART" id="SM00546">
    <property type="entry name" value="CUE"/>
    <property type="match status" value="1"/>
</dbReference>
<feature type="domain" description="CUE" evidence="2">
    <location>
        <begin position="707"/>
        <end position="750"/>
    </location>
</feature>
<dbReference type="STRING" id="98765.A0A2R6NWF1"/>
<feature type="compositionally biased region" description="Polar residues" evidence="1">
    <location>
        <begin position="590"/>
        <end position="607"/>
    </location>
</feature>
<evidence type="ECO:0000313" key="4">
    <source>
        <dbReference type="EMBL" id="PSR78271.1"/>
    </source>
</evidence>
<dbReference type="PANTHER" id="PTHR23101">
    <property type="entry name" value="RAB GDP/GTP EXCHANGE FACTOR"/>
    <property type="match status" value="1"/>
</dbReference>
<protein>
    <recommendedName>
        <fullName evidence="6">Guanine nucleotide exchange factor Vps9</fullName>
    </recommendedName>
</protein>
<dbReference type="InterPro" id="IPR037191">
    <property type="entry name" value="VPS9_dom_sf"/>
</dbReference>
<feature type="region of interest" description="Disordered" evidence="1">
    <location>
        <begin position="582"/>
        <end position="641"/>
    </location>
</feature>
<dbReference type="CDD" id="cd14279">
    <property type="entry name" value="CUE"/>
    <property type="match status" value="1"/>
</dbReference>
<feature type="compositionally biased region" description="Polar residues" evidence="1">
    <location>
        <begin position="508"/>
        <end position="521"/>
    </location>
</feature>
<dbReference type="AlphaFoldDB" id="A0A2R6NWF1"/>
<reference evidence="4 5" key="1">
    <citation type="submission" date="2018-02" db="EMBL/GenBank/DDBJ databases">
        <title>Genome sequence of the basidiomycete white-rot fungus Phlebia centrifuga.</title>
        <authorList>
            <person name="Granchi Z."/>
            <person name="Peng M."/>
            <person name="de Vries R.P."/>
            <person name="Hilden K."/>
            <person name="Makela M.R."/>
            <person name="Grigoriev I."/>
            <person name="Riley R."/>
        </authorList>
    </citation>
    <scope>NUCLEOTIDE SEQUENCE [LARGE SCALE GENOMIC DNA]</scope>
    <source>
        <strain evidence="4 5">FBCC195</strain>
    </source>
</reference>
<dbReference type="Gene3D" id="1.10.246.120">
    <property type="match status" value="1"/>
</dbReference>
<dbReference type="PROSITE" id="PS51140">
    <property type="entry name" value="CUE"/>
    <property type="match status" value="1"/>
</dbReference>
<gene>
    <name evidence="4" type="ORF">PHLCEN_2v7467</name>
</gene>
<accession>A0A2R6NWF1</accession>
<dbReference type="SUPFAM" id="SSF109993">
    <property type="entry name" value="VPS9 domain"/>
    <property type="match status" value="1"/>
</dbReference>
<dbReference type="GO" id="GO:0016192">
    <property type="term" value="P:vesicle-mediated transport"/>
    <property type="evidence" value="ECO:0007669"/>
    <property type="project" value="InterPro"/>
</dbReference>
<keyword evidence="5" id="KW-1185">Reference proteome</keyword>
<dbReference type="InterPro" id="IPR045046">
    <property type="entry name" value="Vps9-like"/>
</dbReference>
<feature type="domain" description="VPS9" evidence="3">
    <location>
        <begin position="333"/>
        <end position="471"/>
    </location>
</feature>
<dbReference type="GO" id="GO:0043130">
    <property type="term" value="F:ubiquitin binding"/>
    <property type="evidence" value="ECO:0007669"/>
    <property type="project" value="InterPro"/>
</dbReference>
<feature type="region of interest" description="Disordered" evidence="1">
    <location>
        <begin position="15"/>
        <end position="40"/>
    </location>
</feature>
<comment type="caution">
    <text evidence="4">The sequence shown here is derived from an EMBL/GenBank/DDBJ whole genome shotgun (WGS) entry which is preliminary data.</text>
</comment>
<dbReference type="GO" id="GO:0031267">
    <property type="term" value="F:small GTPase binding"/>
    <property type="evidence" value="ECO:0007669"/>
    <property type="project" value="TreeGrafter"/>
</dbReference>
<name>A0A2R6NWF1_9APHY</name>
<dbReference type="OrthoDB" id="300289at2759"/>
<feature type="compositionally biased region" description="Polar residues" evidence="1">
    <location>
        <begin position="188"/>
        <end position="201"/>
    </location>
</feature>
<evidence type="ECO:0000259" key="2">
    <source>
        <dbReference type="PROSITE" id="PS51140"/>
    </source>
</evidence>
<dbReference type="SUPFAM" id="SSF46934">
    <property type="entry name" value="UBA-like"/>
    <property type="match status" value="1"/>
</dbReference>
<dbReference type="Pfam" id="PF02845">
    <property type="entry name" value="CUE"/>
    <property type="match status" value="1"/>
</dbReference>
<evidence type="ECO:0000256" key="1">
    <source>
        <dbReference type="SAM" id="MobiDB-lite"/>
    </source>
</evidence>
<feature type="region of interest" description="Disordered" evidence="1">
    <location>
        <begin position="172"/>
        <end position="221"/>
    </location>
</feature>
<evidence type="ECO:0000313" key="5">
    <source>
        <dbReference type="Proteomes" id="UP000186601"/>
    </source>
</evidence>
<dbReference type="InterPro" id="IPR003892">
    <property type="entry name" value="CUE"/>
</dbReference>
<dbReference type="InterPro" id="IPR003123">
    <property type="entry name" value="VPS9"/>
</dbReference>
<feature type="compositionally biased region" description="Polar residues" evidence="1">
    <location>
        <begin position="617"/>
        <end position="626"/>
    </location>
</feature>
<dbReference type="SMART" id="SM00167">
    <property type="entry name" value="VPS9"/>
    <property type="match status" value="1"/>
</dbReference>
<dbReference type="Pfam" id="PF02204">
    <property type="entry name" value="VPS9"/>
    <property type="match status" value="1"/>
</dbReference>
<sequence>MTERDDAQLLEAEDSLATLHISKPTTTDEPPEPNPWQDSTHNILEVSVLANNTLEGMAKSSDVSALDPSTAKGLAAEVVAVPDEEEESRQEILQEFDPLANHEEKAAKAAWESSDSNPPSIAPVAHPVADAPPPPAPTTHAIDLSHPSSPSLPSFPSLAALARTFALPLTSRQRPRSLDTATAVPSPATLSSFASQQQQPRTILPASDSGRSTPTRIGKANDGDPLQFDFQKFLDQMKLKSAEPVAKYLRSFLSNFAKRTFTVNDQVKLINDFLVFISAKMHETDLWRSASDAEFENAMEGMEKLVMNRLYDFTFTPQVIRMIPPRPVTTDDLERDRVLSQRIALFRWIEAKHLDIPEEHGSEGFLMFAQQELLKINHYKAPRDKLICILNCCKVIFGLIRHLRKEEGADSFIPLLIYVVLKANPEHLLSNVEFINRFRNPAKLQSEAGYYLSSLMGAVSFIETMDHTSLSSITQEEFEKNVEDAIQSLPSTGAHTPEPGTPVLEHVSNGQSTSIPLPSSHTGEESAQPLALPVPTQTISEDARRLLQKTGDTISKPLSAIGRIFNEVLDGAEESLASFTPFELGKDQPDTPQTVGDAVSSSSQQRTPYKPRIRRQPSPNSATSSEWHLPIPEDTPTRPHIGLPHTNQPLSMGPSQPTARLQAPRVQSLLLSERDLYSQSPHVSRTPTPNLDFVGMQQEIDRVHESAASASRETLRQIFPTMDPEIMDLVLEANGGDLGKSIEALLEMSSGT</sequence>
<organism evidence="4 5">
    <name type="scientific">Hermanssonia centrifuga</name>
    <dbReference type="NCBI Taxonomy" id="98765"/>
    <lineage>
        <taxon>Eukaryota</taxon>
        <taxon>Fungi</taxon>
        <taxon>Dikarya</taxon>
        <taxon>Basidiomycota</taxon>
        <taxon>Agaricomycotina</taxon>
        <taxon>Agaricomycetes</taxon>
        <taxon>Polyporales</taxon>
        <taxon>Meruliaceae</taxon>
        <taxon>Hermanssonia</taxon>
    </lineage>
</organism>
<proteinExistence type="predicted"/>
<feature type="region of interest" description="Disordered" evidence="1">
    <location>
        <begin position="489"/>
        <end position="536"/>
    </location>
</feature>
<feature type="compositionally biased region" description="Low complexity" evidence="1">
    <location>
        <begin position="138"/>
        <end position="149"/>
    </location>
</feature>
<evidence type="ECO:0008006" key="6">
    <source>
        <dbReference type="Google" id="ProtNLM"/>
    </source>
</evidence>
<dbReference type="InterPro" id="IPR041545">
    <property type="entry name" value="DUF5601"/>
</dbReference>
<dbReference type="EMBL" id="MLYV02000751">
    <property type="protein sequence ID" value="PSR78271.1"/>
    <property type="molecule type" value="Genomic_DNA"/>
</dbReference>
<dbReference type="InterPro" id="IPR009060">
    <property type="entry name" value="UBA-like_sf"/>
</dbReference>
<dbReference type="Proteomes" id="UP000186601">
    <property type="component" value="Unassembled WGS sequence"/>
</dbReference>
<dbReference type="Gene3D" id="1.10.8.10">
    <property type="entry name" value="DNA helicase RuvA subunit, C-terminal domain"/>
    <property type="match status" value="1"/>
</dbReference>
<dbReference type="GO" id="GO:0005085">
    <property type="term" value="F:guanyl-nucleotide exchange factor activity"/>
    <property type="evidence" value="ECO:0007669"/>
    <property type="project" value="InterPro"/>
</dbReference>
<evidence type="ECO:0000259" key="3">
    <source>
        <dbReference type="PROSITE" id="PS51205"/>
    </source>
</evidence>